<reference evidence="1 2" key="1">
    <citation type="submission" date="2020-04" db="EMBL/GenBank/DDBJ databases">
        <authorList>
            <person name="Laetsch R D."/>
            <person name="Stevens L."/>
            <person name="Kumar S."/>
            <person name="Blaxter L. M."/>
        </authorList>
    </citation>
    <scope>NUCLEOTIDE SEQUENCE [LARGE SCALE GENOMIC DNA]</scope>
</reference>
<comment type="caution">
    <text evidence="1">The sequence shown here is derived from an EMBL/GenBank/DDBJ whole genome shotgun (WGS) entry which is preliminary data.</text>
</comment>
<accession>A0A8S1EAW0</accession>
<evidence type="ECO:0000313" key="1">
    <source>
        <dbReference type="EMBL" id="CAB3397583.1"/>
    </source>
</evidence>
<dbReference type="Proteomes" id="UP000494206">
    <property type="component" value="Unassembled WGS sequence"/>
</dbReference>
<gene>
    <name evidence="1" type="ORF">CBOVIS_LOCUS974</name>
</gene>
<evidence type="ECO:0000313" key="2">
    <source>
        <dbReference type="Proteomes" id="UP000494206"/>
    </source>
</evidence>
<proteinExistence type="predicted"/>
<protein>
    <submittedName>
        <fullName evidence="1">Uncharacterized protein</fullName>
    </submittedName>
</protein>
<dbReference type="OrthoDB" id="5872951at2759"/>
<keyword evidence="2" id="KW-1185">Reference proteome</keyword>
<name>A0A8S1EAW0_9PELO</name>
<dbReference type="AlphaFoldDB" id="A0A8S1EAW0"/>
<dbReference type="EMBL" id="CADEPM010000001">
    <property type="protein sequence ID" value="CAB3397583.1"/>
    <property type="molecule type" value="Genomic_DNA"/>
</dbReference>
<organism evidence="1 2">
    <name type="scientific">Caenorhabditis bovis</name>
    <dbReference type="NCBI Taxonomy" id="2654633"/>
    <lineage>
        <taxon>Eukaryota</taxon>
        <taxon>Metazoa</taxon>
        <taxon>Ecdysozoa</taxon>
        <taxon>Nematoda</taxon>
        <taxon>Chromadorea</taxon>
        <taxon>Rhabditida</taxon>
        <taxon>Rhabditina</taxon>
        <taxon>Rhabditomorpha</taxon>
        <taxon>Rhabditoidea</taxon>
        <taxon>Rhabditidae</taxon>
        <taxon>Peloderinae</taxon>
        <taxon>Caenorhabditis</taxon>
    </lineage>
</organism>
<sequence length="139" mass="15293">MIRCLCAPLLNMIFEIPLDHFPAQQQATKGPTRPLRLTNNAIQEVSQAVAVPPSPQVKKGAFSFTTTEKRSVPTLRATIPPLKRAFTSPALPVQHLNLTNLRKASTPSSTHSITEMLKSDFLKMPSRLLCQAVSLHQLA</sequence>